<proteinExistence type="predicted"/>
<keyword evidence="2" id="KW-1185">Reference proteome</keyword>
<dbReference type="EMBL" id="JARBHB010000006">
    <property type="protein sequence ID" value="KAJ8881526.1"/>
    <property type="molecule type" value="Genomic_DNA"/>
</dbReference>
<protein>
    <submittedName>
        <fullName evidence="1">Uncharacterized protein</fullName>
    </submittedName>
</protein>
<sequence>MPHSITANCHPSINLTECRKQNPNTQLHLYMGKDHMSWAEHLTGMFFTLCRRDKETKCLSPVPMLQGRQLPFLGEFACSWLYGANMPLGGTGSKQLQVKNRVQVGAPMAVLIYKRVPITTRTPNQLRIG</sequence>
<dbReference type="Proteomes" id="UP001159363">
    <property type="component" value="Chromosome 5"/>
</dbReference>
<organism evidence="1 2">
    <name type="scientific">Dryococelus australis</name>
    <dbReference type="NCBI Taxonomy" id="614101"/>
    <lineage>
        <taxon>Eukaryota</taxon>
        <taxon>Metazoa</taxon>
        <taxon>Ecdysozoa</taxon>
        <taxon>Arthropoda</taxon>
        <taxon>Hexapoda</taxon>
        <taxon>Insecta</taxon>
        <taxon>Pterygota</taxon>
        <taxon>Neoptera</taxon>
        <taxon>Polyneoptera</taxon>
        <taxon>Phasmatodea</taxon>
        <taxon>Verophasmatodea</taxon>
        <taxon>Anareolatae</taxon>
        <taxon>Phasmatidae</taxon>
        <taxon>Eurycanthinae</taxon>
        <taxon>Dryococelus</taxon>
    </lineage>
</organism>
<reference evidence="1 2" key="1">
    <citation type="submission" date="2023-02" db="EMBL/GenBank/DDBJ databases">
        <title>LHISI_Scaffold_Assembly.</title>
        <authorList>
            <person name="Stuart O.P."/>
            <person name="Cleave R."/>
            <person name="Magrath M.J.L."/>
            <person name="Mikheyev A.S."/>
        </authorList>
    </citation>
    <scope>NUCLEOTIDE SEQUENCE [LARGE SCALE GENOMIC DNA]</scope>
    <source>
        <strain evidence="1">Daus_M_001</strain>
        <tissue evidence="1">Leg muscle</tissue>
    </source>
</reference>
<evidence type="ECO:0000313" key="2">
    <source>
        <dbReference type="Proteomes" id="UP001159363"/>
    </source>
</evidence>
<comment type="caution">
    <text evidence="1">The sequence shown here is derived from an EMBL/GenBank/DDBJ whole genome shotgun (WGS) entry which is preliminary data.</text>
</comment>
<accession>A0ABQ9HBF9</accession>
<gene>
    <name evidence="1" type="ORF">PR048_018008</name>
</gene>
<evidence type="ECO:0000313" key="1">
    <source>
        <dbReference type="EMBL" id="KAJ8881526.1"/>
    </source>
</evidence>
<name>A0ABQ9HBF9_9NEOP</name>